<proteinExistence type="predicted"/>
<reference evidence="1 2" key="1">
    <citation type="submission" date="2019-07" db="EMBL/GenBank/DDBJ databases">
        <title>Whole genome shotgun sequence of Deinococcus cellulosilyticus NBRC 106333.</title>
        <authorList>
            <person name="Hosoyama A."/>
            <person name="Uohara A."/>
            <person name="Ohji S."/>
            <person name="Ichikawa N."/>
        </authorList>
    </citation>
    <scope>NUCLEOTIDE SEQUENCE [LARGE SCALE GENOMIC DNA]</scope>
    <source>
        <strain evidence="1 2">NBRC 106333</strain>
    </source>
</reference>
<comment type="caution">
    <text evidence="1">The sequence shown here is derived from an EMBL/GenBank/DDBJ whole genome shotgun (WGS) entry which is preliminary data.</text>
</comment>
<sequence length="65" mass="7495">MRHIEFEAKLRYQEMQEEAEALKLLRQVPKAQLLRRFAAALMALADRLDPPASSVVSQQERACQL</sequence>
<dbReference type="Proteomes" id="UP000321306">
    <property type="component" value="Unassembled WGS sequence"/>
</dbReference>
<dbReference type="AlphaFoldDB" id="A0A511MY24"/>
<evidence type="ECO:0000313" key="2">
    <source>
        <dbReference type="Proteomes" id="UP000321306"/>
    </source>
</evidence>
<name>A0A511MY24_DEIC1</name>
<protein>
    <submittedName>
        <fullName evidence="1">Uncharacterized protein</fullName>
    </submittedName>
</protein>
<organism evidence="1 2">
    <name type="scientific">Deinococcus cellulosilyticus (strain DSM 18568 / NBRC 106333 / KACC 11606 / 5516J-15)</name>
    <dbReference type="NCBI Taxonomy" id="1223518"/>
    <lineage>
        <taxon>Bacteria</taxon>
        <taxon>Thermotogati</taxon>
        <taxon>Deinococcota</taxon>
        <taxon>Deinococci</taxon>
        <taxon>Deinococcales</taxon>
        <taxon>Deinococcaceae</taxon>
        <taxon>Deinococcus</taxon>
    </lineage>
</organism>
<keyword evidence="2" id="KW-1185">Reference proteome</keyword>
<accession>A0A511MY24</accession>
<gene>
    <name evidence="1" type="ORF">DC3_06710</name>
</gene>
<dbReference type="EMBL" id="BJXB01000002">
    <property type="protein sequence ID" value="GEM45036.1"/>
    <property type="molecule type" value="Genomic_DNA"/>
</dbReference>
<dbReference type="RefSeq" id="WP_146882298.1">
    <property type="nucleotide sequence ID" value="NZ_BJXB01000002.1"/>
</dbReference>
<evidence type="ECO:0000313" key="1">
    <source>
        <dbReference type="EMBL" id="GEM45036.1"/>
    </source>
</evidence>